<organism evidence="2 3">
    <name type="scientific">Dissophora globulifera</name>
    <dbReference type="NCBI Taxonomy" id="979702"/>
    <lineage>
        <taxon>Eukaryota</taxon>
        <taxon>Fungi</taxon>
        <taxon>Fungi incertae sedis</taxon>
        <taxon>Mucoromycota</taxon>
        <taxon>Mortierellomycotina</taxon>
        <taxon>Mortierellomycetes</taxon>
        <taxon>Mortierellales</taxon>
        <taxon>Mortierellaceae</taxon>
        <taxon>Dissophora</taxon>
    </lineage>
</organism>
<dbReference type="AlphaFoldDB" id="A0A9P6RN74"/>
<name>A0A9P6RN74_9FUNG</name>
<dbReference type="Proteomes" id="UP000738325">
    <property type="component" value="Unassembled WGS sequence"/>
</dbReference>
<feature type="region of interest" description="Disordered" evidence="1">
    <location>
        <begin position="650"/>
        <end position="798"/>
    </location>
</feature>
<evidence type="ECO:0000256" key="1">
    <source>
        <dbReference type="SAM" id="MobiDB-lite"/>
    </source>
</evidence>
<proteinExistence type="predicted"/>
<evidence type="ECO:0000313" key="2">
    <source>
        <dbReference type="EMBL" id="KAG0323490.1"/>
    </source>
</evidence>
<gene>
    <name evidence="2" type="ORF">BGZ99_002747</name>
</gene>
<feature type="compositionally biased region" description="Low complexity" evidence="1">
    <location>
        <begin position="564"/>
        <end position="573"/>
    </location>
</feature>
<feature type="region of interest" description="Disordered" evidence="1">
    <location>
        <begin position="545"/>
        <end position="573"/>
    </location>
</feature>
<evidence type="ECO:0000313" key="3">
    <source>
        <dbReference type="Proteomes" id="UP000738325"/>
    </source>
</evidence>
<reference evidence="2" key="1">
    <citation type="journal article" date="2020" name="Fungal Divers.">
        <title>Resolving the Mortierellaceae phylogeny through synthesis of multi-gene phylogenetics and phylogenomics.</title>
        <authorList>
            <person name="Vandepol N."/>
            <person name="Liber J."/>
            <person name="Desiro A."/>
            <person name="Na H."/>
            <person name="Kennedy M."/>
            <person name="Barry K."/>
            <person name="Grigoriev I.V."/>
            <person name="Miller A.N."/>
            <person name="O'Donnell K."/>
            <person name="Stajich J.E."/>
            <person name="Bonito G."/>
        </authorList>
    </citation>
    <scope>NUCLEOTIDE SEQUENCE</scope>
    <source>
        <strain evidence="2">REB-010B</strain>
    </source>
</reference>
<keyword evidence="3" id="KW-1185">Reference proteome</keyword>
<comment type="caution">
    <text evidence="2">The sequence shown here is derived from an EMBL/GenBank/DDBJ whole genome shotgun (WGS) entry which is preliminary data.</text>
</comment>
<dbReference type="OrthoDB" id="2428176at2759"/>
<protein>
    <submittedName>
        <fullName evidence="2">Uncharacterized protein</fullName>
    </submittedName>
</protein>
<sequence length="798" mass="89590">MKYKVEFTFTGPKKCKVLFCTSADFICGCDTCKSWLDHETTSFSDQKDWTFGHIPFENSPQTKTFDICSHHVMTMNLVPFKDNAYRKAKDLDLMVFGSDLGGTWTDTVMVDGQKCSVNIRVFDPANPKKVTKTANKLEFRYTGSKKCKMVYTTLFDCGCETCKGFKKSSTATFADSPETKYGAIWFESSPHTTTFNLCSHHVIAMNLVPFDDVTVRNAADLDVLVSGSDLGGVWEDEVKVVGVMNKVTVKVYAADTSVESSQIYSLMPKRTRKLEFTFSGPKKSMMVFTVTNGCGCSTCRWWSQNTTKSFVDNPDKKYGVITFESSPFTIAFDICSRHKMQMNLVPFNTKAIKTKDLDVLISGAELNAVFTDTVKIEGKLNRVKVKVLKAPKAASTNSVASWSLNQLQLNFTGVKRSRLLYSVDPELDCDCDNCKWWIAQATNAFKDEPNRAYGYFNFEISPYTMTYEICPNNVVLMSLVDFENIERNAADLDIQVFGSEVGCGWTDKVTIEGFESVLRIDIKAPPLPPRVAYVTVTAAAPMAPKKAVPAGGGKFKNKNENNKNNKNSNKNNNSNALLALQMQNMTLTQTQMVQNVSIQQMQSVSIQQEQESVNTMYVNVNNYAAANAEAVAYTEEVQKQAYNEVYVEAEVEVDEESDEDVDEGSDEEVDEGSDEEVDEGSDEGVDEEVDEESGEEVEEEVEEEVDEEVDEEAEKEVDEDFEEEVEEEVDEEVEEEVEEEVDEEVDEEAEEEEDEEVEEEVEENEYAEDDSNDYQEASEDDGGDDNGESYSGEDDDEY</sequence>
<dbReference type="EMBL" id="JAAAIP010000187">
    <property type="protein sequence ID" value="KAG0323490.1"/>
    <property type="molecule type" value="Genomic_DNA"/>
</dbReference>
<accession>A0A9P6RN74</accession>